<evidence type="ECO:0000256" key="4">
    <source>
        <dbReference type="ARBA" id="ARBA00022692"/>
    </source>
</evidence>
<dbReference type="Pfam" id="PF02949">
    <property type="entry name" value="7tm_6"/>
    <property type="match status" value="1"/>
</dbReference>
<feature type="transmembrane region" description="Helical" evidence="10">
    <location>
        <begin position="202"/>
        <end position="223"/>
    </location>
</feature>
<evidence type="ECO:0000313" key="11">
    <source>
        <dbReference type="EMBL" id="MBC1180325.1"/>
    </source>
</evidence>
<dbReference type="GO" id="GO:0004984">
    <property type="term" value="F:olfactory receptor activity"/>
    <property type="evidence" value="ECO:0007669"/>
    <property type="project" value="InterPro"/>
</dbReference>
<keyword evidence="2" id="KW-1003">Cell membrane</keyword>
<keyword evidence="7 10" id="KW-0472">Membrane</keyword>
<name>A0A7G3B5S0_LUTLO</name>
<dbReference type="EMBL" id="GITU01011622">
    <property type="protein sequence ID" value="MBC1180325.1"/>
    <property type="molecule type" value="Transcribed_RNA"/>
</dbReference>
<feature type="transmembrane region" description="Helical" evidence="10">
    <location>
        <begin position="260"/>
        <end position="284"/>
    </location>
</feature>
<feature type="transmembrane region" description="Helical" evidence="10">
    <location>
        <begin position="139"/>
        <end position="161"/>
    </location>
</feature>
<comment type="similarity">
    <text evidence="10">Belongs to the insect chemoreceptor superfamily. Heteromeric odorant receptor channel (TC 1.A.69) family.</text>
</comment>
<evidence type="ECO:0000256" key="9">
    <source>
        <dbReference type="ARBA" id="ARBA00023224"/>
    </source>
</evidence>
<evidence type="ECO:0000256" key="3">
    <source>
        <dbReference type="ARBA" id="ARBA00022606"/>
    </source>
</evidence>
<keyword evidence="9 10" id="KW-0807">Transducer</keyword>
<comment type="subcellular location">
    <subcellularLocation>
        <location evidence="1 10">Cell membrane</location>
        <topology evidence="1 10">Multi-pass membrane protein</topology>
    </subcellularLocation>
</comment>
<dbReference type="PANTHER" id="PTHR21137:SF35">
    <property type="entry name" value="ODORANT RECEPTOR 19A-RELATED"/>
    <property type="match status" value="1"/>
</dbReference>
<dbReference type="GO" id="GO:0005886">
    <property type="term" value="C:plasma membrane"/>
    <property type="evidence" value="ECO:0007669"/>
    <property type="project" value="UniProtKB-SubCell"/>
</dbReference>
<feature type="transmembrane region" description="Helical" evidence="10">
    <location>
        <begin position="290"/>
        <end position="309"/>
    </location>
</feature>
<evidence type="ECO:0000256" key="5">
    <source>
        <dbReference type="ARBA" id="ARBA00022725"/>
    </source>
</evidence>
<dbReference type="GO" id="GO:0005549">
    <property type="term" value="F:odorant binding"/>
    <property type="evidence" value="ECO:0007669"/>
    <property type="project" value="InterPro"/>
</dbReference>
<sequence length="384" mass="43894">MSRNKKVNKFDQIIKIMEISKKISSFGLSAKCEGKSRPLIILFPAIFGPLTVVCAACAIKGTIESGENIEASGAATLLAIGVFQATIKTVSVLLQEKKIDFILRWIRNLYSNHKNESNSLFNGHMERAEKNFTKFSKYFFFRIFLYSFGSAFFILLIYMNLKGKLLLAFPYLSTNYFNTHTIGGSLLLFYDVINLAISESTMILIGIYLIATLNILSDLIFSLNEKFQSGSDKQSNNSILQQIVILHIEILSKFREFCNIFDVVFAIQLFSSVLLLLFNFYLLMYSLTDFLYICLIGCIFCQLALFCLFGQKIHEKSERIFIDLYLTKWYEMDVKDQKILLLIMKMSQKTLGLKAGGIYAIDSSMFVQVTKMCFSYATILYTFL</sequence>
<organism evidence="11">
    <name type="scientific">Lutzomyia longipalpis</name>
    <name type="common">Sand fly</name>
    <dbReference type="NCBI Taxonomy" id="7200"/>
    <lineage>
        <taxon>Eukaryota</taxon>
        <taxon>Metazoa</taxon>
        <taxon>Ecdysozoa</taxon>
        <taxon>Arthropoda</taxon>
        <taxon>Hexapoda</taxon>
        <taxon>Insecta</taxon>
        <taxon>Pterygota</taxon>
        <taxon>Neoptera</taxon>
        <taxon>Endopterygota</taxon>
        <taxon>Diptera</taxon>
        <taxon>Nematocera</taxon>
        <taxon>Psychodoidea</taxon>
        <taxon>Psychodidae</taxon>
        <taxon>Lutzomyia</taxon>
        <taxon>Lutzomyia</taxon>
    </lineage>
</organism>
<evidence type="ECO:0000256" key="7">
    <source>
        <dbReference type="ARBA" id="ARBA00023136"/>
    </source>
</evidence>
<dbReference type="PANTHER" id="PTHR21137">
    <property type="entry name" value="ODORANT RECEPTOR"/>
    <property type="match status" value="1"/>
</dbReference>
<evidence type="ECO:0000256" key="6">
    <source>
        <dbReference type="ARBA" id="ARBA00022989"/>
    </source>
</evidence>
<dbReference type="GO" id="GO:0007165">
    <property type="term" value="P:signal transduction"/>
    <property type="evidence" value="ECO:0007669"/>
    <property type="project" value="UniProtKB-KW"/>
</dbReference>
<keyword evidence="5 10" id="KW-0552">Olfaction</keyword>
<keyword evidence="4 10" id="KW-0812">Transmembrane</keyword>
<evidence type="ECO:0000256" key="8">
    <source>
        <dbReference type="ARBA" id="ARBA00023170"/>
    </source>
</evidence>
<dbReference type="VEuPathDB" id="VectorBase:LLONM1_002385"/>
<evidence type="ECO:0000256" key="2">
    <source>
        <dbReference type="ARBA" id="ARBA00022475"/>
    </source>
</evidence>
<feature type="transmembrane region" description="Helical" evidence="10">
    <location>
        <begin position="75"/>
        <end position="94"/>
    </location>
</feature>
<keyword evidence="8 10" id="KW-0675">Receptor</keyword>
<accession>A0A7G3B5S0</accession>
<evidence type="ECO:0000256" key="1">
    <source>
        <dbReference type="ARBA" id="ARBA00004651"/>
    </source>
</evidence>
<keyword evidence="6 10" id="KW-1133">Transmembrane helix</keyword>
<proteinExistence type="inferred from homology"/>
<evidence type="ECO:0000256" key="10">
    <source>
        <dbReference type="RuleBase" id="RU351113"/>
    </source>
</evidence>
<dbReference type="InterPro" id="IPR004117">
    <property type="entry name" value="7tm6_olfct_rcpt"/>
</dbReference>
<reference evidence="11" key="1">
    <citation type="journal article" date="2020" name="BMC">
        <title>Leishmania infection induces a limited differential gene expression in the sand fly midgut.</title>
        <authorList>
            <person name="Coutinho-Abreu I.V."/>
            <person name="Serafim T.D."/>
            <person name="Meneses C."/>
            <person name="Kamhawi S."/>
            <person name="Oliveira F."/>
            <person name="Valenzuela J.G."/>
        </authorList>
    </citation>
    <scope>NUCLEOTIDE SEQUENCE</scope>
    <source>
        <strain evidence="11">Jacobina</strain>
        <tissue evidence="11">Midgut</tissue>
    </source>
</reference>
<protein>
    <recommendedName>
        <fullName evidence="10">Odorant receptor</fullName>
    </recommendedName>
</protein>
<keyword evidence="3 10" id="KW-0716">Sensory transduction</keyword>
<dbReference type="AlphaFoldDB" id="A0A7G3B5S0"/>
<comment type="caution">
    <text evidence="10">Lacks conserved residue(s) required for the propagation of feature annotation.</text>
</comment>
<feature type="transmembrane region" description="Helical" evidence="10">
    <location>
        <begin position="39"/>
        <end position="63"/>
    </location>
</feature>